<evidence type="ECO:0000256" key="6">
    <source>
        <dbReference type="ARBA" id="ARBA00023136"/>
    </source>
</evidence>
<evidence type="ECO:0000256" key="2">
    <source>
        <dbReference type="ARBA" id="ARBA00022448"/>
    </source>
</evidence>
<dbReference type="InterPro" id="IPR004638">
    <property type="entry name" value="EmrB-like"/>
</dbReference>
<feature type="transmembrane region" description="Helical" evidence="7">
    <location>
        <begin position="465"/>
        <end position="487"/>
    </location>
</feature>
<dbReference type="Proteomes" id="UP001500503">
    <property type="component" value="Unassembled WGS sequence"/>
</dbReference>
<dbReference type="CDD" id="cd17321">
    <property type="entry name" value="MFS_MMR_MDR_like"/>
    <property type="match status" value="1"/>
</dbReference>
<dbReference type="PRINTS" id="PR01036">
    <property type="entry name" value="TCRTETB"/>
</dbReference>
<feature type="transmembrane region" description="Helical" evidence="7">
    <location>
        <begin position="325"/>
        <end position="347"/>
    </location>
</feature>
<comment type="subcellular location">
    <subcellularLocation>
        <location evidence="1">Cell membrane</location>
        <topology evidence="1">Multi-pass membrane protein</topology>
    </subcellularLocation>
</comment>
<proteinExistence type="predicted"/>
<dbReference type="PANTHER" id="PTHR42718">
    <property type="entry name" value="MAJOR FACILITATOR SUPERFAMILY MULTIDRUG TRANSPORTER MFSC"/>
    <property type="match status" value="1"/>
</dbReference>
<accession>A0ABP8QHI6</accession>
<comment type="caution">
    <text evidence="9">The sequence shown here is derived from an EMBL/GenBank/DDBJ whole genome shotgun (WGS) entry which is preliminary data.</text>
</comment>
<feature type="transmembrane region" description="Helical" evidence="7">
    <location>
        <begin position="392"/>
        <end position="412"/>
    </location>
</feature>
<dbReference type="PROSITE" id="PS50850">
    <property type="entry name" value="MFS"/>
    <property type="match status" value="1"/>
</dbReference>
<protein>
    <submittedName>
        <fullName evidence="9">MFS transporter</fullName>
    </submittedName>
</protein>
<feature type="transmembrane region" description="Helical" evidence="7">
    <location>
        <begin position="97"/>
        <end position="118"/>
    </location>
</feature>
<keyword evidence="3" id="KW-1003">Cell membrane</keyword>
<feature type="transmembrane region" description="Helical" evidence="7">
    <location>
        <begin position="294"/>
        <end position="313"/>
    </location>
</feature>
<dbReference type="PANTHER" id="PTHR42718:SF49">
    <property type="entry name" value="EXPORT PROTEIN"/>
    <property type="match status" value="1"/>
</dbReference>
<feature type="transmembrane region" description="Helical" evidence="7">
    <location>
        <begin position="71"/>
        <end position="91"/>
    </location>
</feature>
<dbReference type="Pfam" id="PF07690">
    <property type="entry name" value="MFS_1"/>
    <property type="match status" value="1"/>
</dbReference>
<dbReference type="InterPro" id="IPR011701">
    <property type="entry name" value="MFS"/>
</dbReference>
<keyword evidence="6 7" id="KW-0472">Membrane</keyword>
<dbReference type="InterPro" id="IPR036259">
    <property type="entry name" value="MFS_trans_sf"/>
</dbReference>
<evidence type="ECO:0000256" key="7">
    <source>
        <dbReference type="SAM" id="Phobius"/>
    </source>
</evidence>
<feature type="transmembrane region" description="Helical" evidence="7">
    <location>
        <begin position="353"/>
        <end position="371"/>
    </location>
</feature>
<dbReference type="NCBIfam" id="TIGR00711">
    <property type="entry name" value="efflux_EmrB"/>
    <property type="match status" value="1"/>
</dbReference>
<feature type="transmembrane region" description="Helical" evidence="7">
    <location>
        <begin position="192"/>
        <end position="212"/>
    </location>
</feature>
<evidence type="ECO:0000256" key="4">
    <source>
        <dbReference type="ARBA" id="ARBA00022692"/>
    </source>
</evidence>
<dbReference type="InterPro" id="IPR020846">
    <property type="entry name" value="MFS_dom"/>
</dbReference>
<feature type="transmembrane region" description="Helical" evidence="7">
    <location>
        <begin position="218"/>
        <end position="240"/>
    </location>
</feature>
<feature type="domain" description="Major facilitator superfamily (MFS) profile" evidence="8">
    <location>
        <begin position="6"/>
        <end position="491"/>
    </location>
</feature>
<keyword evidence="2" id="KW-0813">Transport</keyword>
<feature type="transmembrane region" description="Helical" evidence="7">
    <location>
        <begin position="48"/>
        <end position="64"/>
    </location>
</feature>
<feature type="transmembrane region" description="Helical" evidence="7">
    <location>
        <begin position="130"/>
        <end position="148"/>
    </location>
</feature>
<sequence length="507" mass="51848">MRKWSPLIAVCLGTFMLLVDVTIVNVALPDMAVDLRTSFSALQWVVDGYALALAALLMGAGGLADRIGHRLVYLAGLVVFALASLACGLAPDPTVLIVSRVVQGVGGAAMIATTFALLNGSYTGRERGMAYGMWAAVSGASSAVGPLIGGPLTEGLSWRWIFFVNLPVSAVAIALGLRVLRDGQARHARRIDVVGVVVFSAAIGSVTFGMVSAGEHGWGAPSCWPALCAGAALLLTFLVVETRTAEPLLEPSLLRNRVFSGVLLAALLLNFAAYVSLTYSSIWMQSVLRLTPVTAGLVALPMSGAAFAASALLGRVMHRLRPGNMIAGGILLVGVGDLLGFALVHAWSSWPALLPGFFVVGLGVGLATPPLSSTGTAAVPAQRAGMAGGAIYTARQAGVAFGIALLGSVFTAGAHHTLAGRHIESSGSAAHDVAGARSADLLRSAPAGSRHLLDEAIHAAAANGIAALLAVAGLVGVAGALISFLMLRERPTPETAAEARPERVLAE</sequence>
<keyword evidence="5 7" id="KW-1133">Transmembrane helix</keyword>
<evidence type="ECO:0000256" key="1">
    <source>
        <dbReference type="ARBA" id="ARBA00004651"/>
    </source>
</evidence>
<feature type="transmembrane region" description="Helical" evidence="7">
    <location>
        <begin position="261"/>
        <end position="282"/>
    </location>
</feature>
<dbReference type="SUPFAM" id="SSF103473">
    <property type="entry name" value="MFS general substrate transporter"/>
    <property type="match status" value="1"/>
</dbReference>
<organism evidence="9 10">
    <name type="scientific">Actinoallomurus oryzae</name>
    <dbReference type="NCBI Taxonomy" id="502180"/>
    <lineage>
        <taxon>Bacteria</taxon>
        <taxon>Bacillati</taxon>
        <taxon>Actinomycetota</taxon>
        <taxon>Actinomycetes</taxon>
        <taxon>Streptosporangiales</taxon>
        <taxon>Thermomonosporaceae</taxon>
        <taxon>Actinoallomurus</taxon>
    </lineage>
</organism>
<evidence type="ECO:0000259" key="8">
    <source>
        <dbReference type="PROSITE" id="PS50850"/>
    </source>
</evidence>
<dbReference type="EMBL" id="BAABHF010000026">
    <property type="protein sequence ID" value="GAA4502213.1"/>
    <property type="molecule type" value="Genomic_DNA"/>
</dbReference>
<keyword evidence="10" id="KW-1185">Reference proteome</keyword>
<feature type="transmembrane region" description="Helical" evidence="7">
    <location>
        <begin position="160"/>
        <end position="180"/>
    </location>
</feature>
<keyword evidence="4 7" id="KW-0812">Transmembrane</keyword>
<evidence type="ECO:0000313" key="9">
    <source>
        <dbReference type="EMBL" id="GAA4502213.1"/>
    </source>
</evidence>
<gene>
    <name evidence="9" type="ORF">GCM10023191_053480</name>
</gene>
<dbReference type="RefSeq" id="WP_345468607.1">
    <property type="nucleotide sequence ID" value="NZ_BAABHF010000026.1"/>
</dbReference>
<feature type="transmembrane region" description="Helical" evidence="7">
    <location>
        <begin position="7"/>
        <end position="28"/>
    </location>
</feature>
<reference evidence="10" key="1">
    <citation type="journal article" date="2019" name="Int. J. Syst. Evol. Microbiol.">
        <title>The Global Catalogue of Microorganisms (GCM) 10K type strain sequencing project: providing services to taxonomists for standard genome sequencing and annotation.</title>
        <authorList>
            <consortium name="The Broad Institute Genomics Platform"/>
            <consortium name="The Broad Institute Genome Sequencing Center for Infectious Disease"/>
            <person name="Wu L."/>
            <person name="Ma J."/>
        </authorList>
    </citation>
    <scope>NUCLEOTIDE SEQUENCE [LARGE SCALE GENOMIC DNA]</scope>
    <source>
        <strain evidence="10">JCM 17933</strain>
    </source>
</reference>
<name>A0ABP8QHI6_9ACTN</name>
<evidence type="ECO:0000256" key="5">
    <source>
        <dbReference type="ARBA" id="ARBA00022989"/>
    </source>
</evidence>
<dbReference type="Gene3D" id="1.20.1720.10">
    <property type="entry name" value="Multidrug resistance protein D"/>
    <property type="match status" value="1"/>
</dbReference>
<evidence type="ECO:0000256" key="3">
    <source>
        <dbReference type="ARBA" id="ARBA00022475"/>
    </source>
</evidence>
<dbReference type="Gene3D" id="1.20.1250.20">
    <property type="entry name" value="MFS general substrate transporter like domains"/>
    <property type="match status" value="1"/>
</dbReference>
<evidence type="ECO:0000313" key="10">
    <source>
        <dbReference type="Proteomes" id="UP001500503"/>
    </source>
</evidence>